<proteinExistence type="inferred from homology"/>
<evidence type="ECO:0000256" key="2">
    <source>
        <dbReference type="ARBA" id="ARBA00009853"/>
    </source>
</evidence>
<evidence type="ECO:0000256" key="5">
    <source>
        <dbReference type="ARBA" id="ARBA00023136"/>
    </source>
</evidence>
<feature type="domain" description="EamA" evidence="8">
    <location>
        <begin position="19"/>
        <end position="149"/>
    </location>
</feature>
<dbReference type="InterPro" id="IPR000620">
    <property type="entry name" value="EamA_dom"/>
</dbReference>
<dbReference type="AlphaFoldDB" id="A0A6J4Q3F0"/>
<name>A0A6J4Q3F0_9RHOB</name>
<feature type="transmembrane region" description="Helical" evidence="6">
    <location>
        <begin position="270"/>
        <end position="287"/>
    </location>
</feature>
<evidence type="ECO:0000256" key="4">
    <source>
        <dbReference type="ARBA" id="ARBA00022989"/>
    </source>
</evidence>
<evidence type="ECO:0000256" key="3">
    <source>
        <dbReference type="ARBA" id="ARBA00022692"/>
    </source>
</evidence>
<dbReference type="Pfam" id="PF00892">
    <property type="entry name" value="EamA"/>
    <property type="match status" value="1"/>
</dbReference>
<dbReference type="EMBL" id="CADCUU010000442">
    <property type="protein sequence ID" value="CAA9432065.1"/>
    <property type="molecule type" value="Genomic_DNA"/>
</dbReference>
<organism evidence="9">
    <name type="scientific">uncultured Rubellimicrobium sp</name>
    <dbReference type="NCBI Taxonomy" id="543078"/>
    <lineage>
        <taxon>Bacteria</taxon>
        <taxon>Pseudomonadati</taxon>
        <taxon>Pseudomonadota</taxon>
        <taxon>Alphaproteobacteria</taxon>
        <taxon>Rhodobacterales</taxon>
        <taxon>Roseobacteraceae</taxon>
        <taxon>Rubellimicrobium</taxon>
        <taxon>environmental samples</taxon>
    </lineage>
</organism>
<sequence length="301" mass="31212">MREERLTHQASRTAPAALAVGLAASAAALAAVDAAIVRALGGSVHPFVIGFFRAAFGALAILPWVAVRPDVLRTAFPLRQHAMRAGLKLLALVSFFAAFSYGQLTDVTAIAFTSPIFVVLGAAAMLGERLRLLTILCVLASFLGALLVVRPDGGLTMGMGFALIGAMLTALIQLMLKTMSSGDRTDTLVAWNLLLTAPMALIPALLVWTTPTLWEGGLLMVQGVLGAANMSLMTHAFSLAPANIVAPVDFLRLPLVAAAAYVLFGEVAGPATWLGGAIICGSALLALRSSRAAMPGANNKL</sequence>
<feature type="signal peptide" evidence="7">
    <location>
        <begin position="1"/>
        <end position="30"/>
    </location>
</feature>
<gene>
    <name evidence="9" type="ORF">AVDCRST_MAG15-2947</name>
</gene>
<feature type="transmembrane region" description="Helical" evidence="6">
    <location>
        <begin position="188"/>
        <end position="208"/>
    </location>
</feature>
<comment type="subcellular location">
    <subcellularLocation>
        <location evidence="1">Membrane</location>
        <topology evidence="1">Multi-pass membrane protein</topology>
    </subcellularLocation>
</comment>
<comment type="similarity">
    <text evidence="2">Belongs to the drug/metabolite transporter (DMT) superfamily. 10 TMS drug/metabolite exporter (DME) (TC 2.A.7.3) family.</text>
</comment>
<keyword evidence="5 6" id="KW-0472">Membrane</keyword>
<dbReference type="InterPro" id="IPR037185">
    <property type="entry name" value="EmrE-like"/>
</dbReference>
<reference evidence="9" key="1">
    <citation type="submission" date="2020-02" db="EMBL/GenBank/DDBJ databases">
        <authorList>
            <person name="Meier V. D."/>
        </authorList>
    </citation>
    <scope>NUCLEOTIDE SEQUENCE</scope>
    <source>
        <strain evidence="9">AVDCRST_MAG15</strain>
    </source>
</reference>
<dbReference type="PANTHER" id="PTHR22911:SF6">
    <property type="entry name" value="SOLUTE CARRIER FAMILY 35 MEMBER G1"/>
    <property type="match status" value="1"/>
</dbReference>
<keyword evidence="4 6" id="KW-1133">Transmembrane helix</keyword>
<accession>A0A6J4Q3F0</accession>
<feature type="chain" id="PRO_5026863596" description="EamA domain-containing protein" evidence="7">
    <location>
        <begin position="31"/>
        <end position="301"/>
    </location>
</feature>
<protein>
    <recommendedName>
        <fullName evidence="8">EamA domain-containing protein</fullName>
    </recommendedName>
</protein>
<dbReference type="GO" id="GO:0016020">
    <property type="term" value="C:membrane"/>
    <property type="evidence" value="ECO:0007669"/>
    <property type="project" value="UniProtKB-SubCell"/>
</dbReference>
<feature type="transmembrane region" description="Helical" evidence="6">
    <location>
        <begin position="155"/>
        <end position="176"/>
    </location>
</feature>
<dbReference type="SUPFAM" id="SSF103481">
    <property type="entry name" value="Multidrug resistance efflux transporter EmrE"/>
    <property type="match status" value="2"/>
</dbReference>
<feature type="transmembrane region" description="Helical" evidence="6">
    <location>
        <begin position="132"/>
        <end position="149"/>
    </location>
</feature>
<evidence type="ECO:0000256" key="7">
    <source>
        <dbReference type="SAM" id="SignalP"/>
    </source>
</evidence>
<feature type="transmembrane region" description="Helical" evidence="6">
    <location>
        <begin position="44"/>
        <end position="65"/>
    </location>
</feature>
<keyword evidence="7" id="KW-0732">Signal</keyword>
<evidence type="ECO:0000259" key="8">
    <source>
        <dbReference type="Pfam" id="PF00892"/>
    </source>
</evidence>
<evidence type="ECO:0000313" key="9">
    <source>
        <dbReference type="EMBL" id="CAA9432065.1"/>
    </source>
</evidence>
<feature type="transmembrane region" description="Helical" evidence="6">
    <location>
        <begin position="85"/>
        <end position="101"/>
    </location>
</feature>
<evidence type="ECO:0000256" key="6">
    <source>
        <dbReference type="SAM" id="Phobius"/>
    </source>
</evidence>
<feature type="transmembrane region" description="Helical" evidence="6">
    <location>
        <begin position="107"/>
        <end position="125"/>
    </location>
</feature>
<evidence type="ECO:0000256" key="1">
    <source>
        <dbReference type="ARBA" id="ARBA00004141"/>
    </source>
</evidence>
<keyword evidence="3 6" id="KW-0812">Transmembrane</keyword>
<dbReference type="PANTHER" id="PTHR22911">
    <property type="entry name" value="ACYL-MALONYL CONDENSING ENZYME-RELATED"/>
    <property type="match status" value="1"/>
</dbReference>